<dbReference type="AlphaFoldDB" id="A0AB38FJK7"/>
<evidence type="ECO:0000313" key="1">
    <source>
        <dbReference type="EMBL" id="SPZ41775.1"/>
    </source>
</evidence>
<comment type="caution">
    <text evidence="1">The sequence shown here is derived from an EMBL/GenBank/DDBJ whole genome shotgun (WGS) entry which is preliminary data.</text>
</comment>
<dbReference type="EMBL" id="UAUI01000024">
    <property type="protein sequence ID" value="SPZ41775.1"/>
    <property type="molecule type" value="Genomic_DNA"/>
</dbReference>
<gene>
    <name evidence="1" type="ORF">NCTC13229_05286</name>
</gene>
<organism evidence="1 2">
    <name type="scientific">Rhodococcus wratislaviensis</name>
    <name type="common">Tsukamurella wratislaviensis</name>
    <dbReference type="NCBI Taxonomy" id="44752"/>
    <lineage>
        <taxon>Bacteria</taxon>
        <taxon>Bacillati</taxon>
        <taxon>Actinomycetota</taxon>
        <taxon>Actinomycetes</taxon>
        <taxon>Mycobacteriales</taxon>
        <taxon>Nocardiaceae</taxon>
        <taxon>Rhodococcus</taxon>
    </lineage>
</organism>
<accession>A0AB38FJK7</accession>
<dbReference type="RefSeq" id="WP_245973393.1">
    <property type="nucleotide sequence ID" value="NZ_QTTP01000001.1"/>
</dbReference>
<proteinExistence type="predicted"/>
<reference evidence="1 2" key="1">
    <citation type="submission" date="2018-06" db="EMBL/GenBank/DDBJ databases">
        <authorList>
            <consortium name="Pathogen Informatics"/>
            <person name="Doyle S."/>
        </authorList>
    </citation>
    <scope>NUCLEOTIDE SEQUENCE [LARGE SCALE GENOMIC DNA]</scope>
    <source>
        <strain evidence="1 2">NCTC13229</strain>
    </source>
</reference>
<protein>
    <submittedName>
        <fullName evidence="1">LysR family transcriptional regulator</fullName>
    </submittedName>
</protein>
<sequence length="64" mass="7162">MSDKFSRMADVKTFELPFSVPAMETSLYTLKKVLPDPGTEWFRATVRKALGAATNRDPDVVTAR</sequence>
<name>A0AB38FJK7_RHOWR</name>
<evidence type="ECO:0000313" key="2">
    <source>
        <dbReference type="Proteomes" id="UP000251211"/>
    </source>
</evidence>
<dbReference type="Proteomes" id="UP000251211">
    <property type="component" value="Unassembled WGS sequence"/>
</dbReference>